<dbReference type="InterPro" id="IPR011084">
    <property type="entry name" value="DRMBL"/>
</dbReference>
<evidence type="ECO:0000256" key="8">
    <source>
        <dbReference type="ARBA" id="ARBA00023172"/>
    </source>
</evidence>
<dbReference type="GO" id="GO:0005634">
    <property type="term" value="C:nucleus"/>
    <property type="evidence" value="ECO:0007669"/>
    <property type="project" value="UniProtKB-SubCell"/>
</dbReference>
<dbReference type="Ensembl" id="ENSMMOT00000009509.1">
    <property type="protein sequence ID" value="ENSMMOP00000009343.1"/>
    <property type="gene ID" value="ENSMMOG00000007223.1"/>
</dbReference>
<evidence type="ECO:0000256" key="7">
    <source>
        <dbReference type="ARBA" id="ARBA00022839"/>
    </source>
</evidence>
<feature type="region of interest" description="Disordered" evidence="13">
    <location>
        <begin position="408"/>
        <end position="520"/>
    </location>
</feature>
<dbReference type="PANTHER" id="PTHR23240:SF8">
    <property type="entry name" value="PROTEIN ARTEMIS"/>
    <property type="match status" value="1"/>
</dbReference>
<dbReference type="SUPFAM" id="SSF56281">
    <property type="entry name" value="Metallo-hydrolase/oxidoreductase"/>
    <property type="match status" value="1"/>
</dbReference>
<dbReference type="GO" id="GO:0035312">
    <property type="term" value="F:5'-3' DNA exonuclease activity"/>
    <property type="evidence" value="ECO:0007669"/>
    <property type="project" value="TreeGrafter"/>
</dbReference>
<dbReference type="STRING" id="94237.ENSMMOP00000009343"/>
<evidence type="ECO:0000259" key="15">
    <source>
        <dbReference type="Pfam" id="PF07522"/>
    </source>
</evidence>
<feature type="compositionally biased region" description="Basic and acidic residues" evidence="13">
    <location>
        <begin position="425"/>
        <end position="455"/>
    </location>
</feature>
<evidence type="ECO:0000256" key="11">
    <source>
        <dbReference type="ARBA" id="ARBA00039759"/>
    </source>
</evidence>
<keyword evidence="14" id="KW-0812">Transmembrane</keyword>
<dbReference type="FunFam" id="3.60.15.10:FF:000018">
    <property type="entry name" value="DNA cross-link repair 1C"/>
    <property type="match status" value="1"/>
</dbReference>
<keyword evidence="3" id="KW-0540">Nuclease</keyword>
<comment type="subcellular location">
    <subcellularLocation>
        <location evidence="1">Nucleus</location>
    </subcellularLocation>
</comment>
<reference evidence="16" key="1">
    <citation type="submission" date="2025-08" db="UniProtKB">
        <authorList>
            <consortium name="Ensembl"/>
        </authorList>
    </citation>
    <scope>IDENTIFICATION</scope>
</reference>
<reference evidence="16" key="2">
    <citation type="submission" date="2025-09" db="UniProtKB">
        <authorList>
            <consortium name="Ensembl"/>
        </authorList>
    </citation>
    <scope>IDENTIFICATION</scope>
</reference>
<keyword evidence="14" id="KW-0472">Membrane</keyword>
<feature type="region of interest" description="Disordered" evidence="13">
    <location>
        <begin position="579"/>
        <end position="601"/>
    </location>
</feature>
<name>A0A3Q3W584_MOLML</name>
<keyword evidence="5" id="KW-0227">DNA damage</keyword>
<dbReference type="Gene3D" id="3.60.15.10">
    <property type="entry name" value="Ribonuclease Z/Hydroxyacylglutathione hydrolase-like"/>
    <property type="match status" value="1"/>
</dbReference>
<dbReference type="AlphaFoldDB" id="A0A3Q3W584"/>
<dbReference type="PANTHER" id="PTHR23240">
    <property type="entry name" value="DNA CROSS-LINK REPAIR PROTEIN PSO2/SNM1-RELATED"/>
    <property type="match status" value="1"/>
</dbReference>
<dbReference type="Proteomes" id="UP000261620">
    <property type="component" value="Unplaced"/>
</dbReference>
<dbReference type="Gene3D" id="3.40.50.12650">
    <property type="match status" value="1"/>
</dbReference>
<evidence type="ECO:0000256" key="5">
    <source>
        <dbReference type="ARBA" id="ARBA00022763"/>
    </source>
</evidence>
<dbReference type="GO" id="GO:0036297">
    <property type="term" value="P:interstrand cross-link repair"/>
    <property type="evidence" value="ECO:0007669"/>
    <property type="project" value="TreeGrafter"/>
</dbReference>
<evidence type="ECO:0000256" key="2">
    <source>
        <dbReference type="ARBA" id="ARBA00010304"/>
    </source>
</evidence>
<dbReference type="GO" id="GO:0006310">
    <property type="term" value="P:DNA recombination"/>
    <property type="evidence" value="ECO:0007669"/>
    <property type="project" value="UniProtKB-KW"/>
</dbReference>
<dbReference type="Pfam" id="PF07522">
    <property type="entry name" value="DRMBL"/>
    <property type="match status" value="1"/>
</dbReference>
<dbReference type="GO" id="GO:0003684">
    <property type="term" value="F:damaged DNA binding"/>
    <property type="evidence" value="ECO:0007669"/>
    <property type="project" value="TreeGrafter"/>
</dbReference>
<keyword evidence="17" id="KW-1185">Reference proteome</keyword>
<dbReference type="GO" id="GO:0004519">
    <property type="term" value="F:endonuclease activity"/>
    <property type="evidence" value="ECO:0007669"/>
    <property type="project" value="UniProtKB-KW"/>
</dbReference>
<evidence type="ECO:0000256" key="12">
    <source>
        <dbReference type="ARBA" id="ARBA00042677"/>
    </source>
</evidence>
<keyword evidence="7" id="KW-0269">Exonuclease</keyword>
<feature type="compositionally biased region" description="Polar residues" evidence="13">
    <location>
        <begin position="496"/>
        <end position="505"/>
    </location>
</feature>
<keyword evidence="6" id="KW-0378">Hydrolase</keyword>
<evidence type="ECO:0000256" key="14">
    <source>
        <dbReference type="SAM" id="Phobius"/>
    </source>
</evidence>
<keyword evidence="9" id="KW-0234">DNA repair</keyword>
<keyword evidence="8" id="KW-0233">DNA recombination</keyword>
<dbReference type="FunFam" id="3.40.50.12650:FF:000002">
    <property type="entry name" value="DNA cross-link repair 1C"/>
    <property type="match status" value="1"/>
</dbReference>
<evidence type="ECO:0000256" key="6">
    <source>
        <dbReference type="ARBA" id="ARBA00022801"/>
    </source>
</evidence>
<proteinExistence type="inferred from homology"/>
<feature type="transmembrane region" description="Helical" evidence="14">
    <location>
        <begin position="352"/>
        <end position="375"/>
    </location>
</feature>
<organism evidence="16 17">
    <name type="scientific">Mola mola</name>
    <name type="common">Ocean sunfish</name>
    <name type="synonym">Tetraodon mola</name>
    <dbReference type="NCBI Taxonomy" id="94237"/>
    <lineage>
        <taxon>Eukaryota</taxon>
        <taxon>Metazoa</taxon>
        <taxon>Chordata</taxon>
        <taxon>Craniata</taxon>
        <taxon>Vertebrata</taxon>
        <taxon>Euteleostomi</taxon>
        <taxon>Actinopterygii</taxon>
        <taxon>Neopterygii</taxon>
        <taxon>Teleostei</taxon>
        <taxon>Neoteleostei</taxon>
        <taxon>Acanthomorphata</taxon>
        <taxon>Eupercaria</taxon>
        <taxon>Tetraodontiformes</taxon>
        <taxon>Molidae</taxon>
        <taxon>Mola</taxon>
    </lineage>
</organism>
<feature type="compositionally biased region" description="Acidic residues" evidence="13">
    <location>
        <begin position="414"/>
        <end position="424"/>
    </location>
</feature>
<dbReference type="GO" id="GO:0000723">
    <property type="term" value="P:telomere maintenance"/>
    <property type="evidence" value="ECO:0007669"/>
    <property type="project" value="TreeGrafter"/>
</dbReference>
<keyword evidence="10" id="KW-0539">Nucleus</keyword>
<evidence type="ECO:0000256" key="1">
    <source>
        <dbReference type="ARBA" id="ARBA00004123"/>
    </source>
</evidence>
<sequence length="625" mass="70949">MSSFAGRMKEYPTISLDRFDRENLHARAYFLSHCHKDHMKGLKGPILKRKLQFSRTVRLYCSFVTKELLLSSPRYAFWEEYIVSPFYWSFCMEWSGTLRLKEEIVVTLLPAGHCPGSVMFLFEGSQGNVLYTGDFRLAPGDVSRMELLHSGSRVKDIQSVYLDSTFYDPRFYQIPSREACLNGILELVRTWISQSLYHVVWLNCKAAYGYEYLFNNLGEEFNTQIHVNSLTMFKKMPEILSYMTTDRRTQIHACRHPREDDFLQGNRLPCGCTAADGTPLNIISIKPSTIWFGERTKKTSVIVKTGASSFRACFSFHSSYSELKDFLSYIQPVNIYPSVIPVGRTLTEITQIYFSIFPFLIILLLFTKLSIYYLFFVKGQSPQKTVPPVCLEESLPLVVTDSQPVTHSYMDCTESNDEEDDEEAEGKGDTKLRKEEVNSAIKEGEKSKETVKNGQKENSSSTPPKWDDFFTMETLPDSQNSLNSQSGSLPSPSLSRMTGSQTPELFSNEEESPNNDANFNLTLSASLSNHSSQNQDADLADTLILQPETTRLEQGDSRAITVSQGKKSNNQNLLSELEELSESQASSDFDIPSTPESKMPRPDELLQLYRNLAAGEDVVVRKCLR</sequence>
<evidence type="ECO:0000313" key="16">
    <source>
        <dbReference type="Ensembl" id="ENSMMOP00000009343.1"/>
    </source>
</evidence>
<keyword evidence="4" id="KW-0255">Endonuclease</keyword>
<dbReference type="OMA" id="FLFEGCH"/>
<evidence type="ECO:0000256" key="10">
    <source>
        <dbReference type="ARBA" id="ARBA00023242"/>
    </source>
</evidence>
<evidence type="ECO:0000256" key="3">
    <source>
        <dbReference type="ARBA" id="ARBA00022722"/>
    </source>
</evidence>
<dbReference type="InterPro" id="IPR036866">
    <property type="entry name" value="RibonucZ/Hydroxyglut_hydro"/>
</dbReference>
<accession>A0A3Q3W584</accession>
<evidence type="ECO:0000256" key="13">
    <source>
        <dbReference type="SAM" id="MobiDB-lite"/>
    </source>
</evidence>
<comment type="similarity">
    <text evidence="2">Belongs to the DNA repair metallo-beta-lactamase (DRMBL) family.</text>
</comment>
<feature type="compositionally biased region" description="Low complexity" evidence="13">
    <location>
        <begin position="478"/>
        <end position="495"/>
    </location>
</feature>
<feature type="domain" description="DNA repair metallo-beta-lactamase" evidence="15">
    <location>
        <begin position="237"/>
        <end position="341"/>
    </location>
</feature>
<evidence type="ECO:0000256" key="9">
    <source>
        <dbReference type="ARBA" id="ARBA00023204"/>
    </source>
</evidence>
<evidence type="ECO:0000313" key="17">
    <source>
        <dbReference type="Proteomes" id="UP000261620"/>
    </source>
</evidence>
<protein>
    <recommendedName>
        <fullName evidence="11">Protein artemis</fullName>
    </recommendedName>
    <alternativeName>
        <fullName evidence="12">DNA cross-link repair 1C protein</fullName>
    </alternativeName>
</protein>
<dbReference type="GO" id="GO:0006303">
    <property type="term" value="P:double-strand break repair via nonhomologous end joining"/>
    <property type="evidence" value="ECO:0007669"/>
    <property type="project" value="TreeGrafter"/>
</dbReference>
<keyword evidence="14" id="KW-1133">Transmembrane helix</keyword>
<evidence type="ECO:0000256" key="4">
    <source>
        <dbReference type="ARBA" id="ARBA00022759"/>
    </source>
</evidence>
<dbReference type="Pfam" id="PF23023">
    <property type="entry name" value="Anti-Pycsar_Apyc1"/>
    <property type="match status" value="1"/>
</dbReference>